<dbReference type="Pfam" id="PF02996">
    <property type="entry name" value="Prefoldin"/>
    <property type="match status" value="1"/>
</dbReference>
<dbReference type="PIRSF" id="PIRSF016396">
    <property type="entry name" value="Prefoldin_subunit_3"/>
    <property type="match status" value="1"/>
</dbReference>
<dbReference type="CDD" id="cd23156">
    <property type="entry name" value="Prefoldin_3"/>
    <property type="match status" value="1"/>
</dbReference>
<gene>
    <name evidence="5" type="ORF">HBR001_LOCUS6332</name>
</gene>
<sequence length="212" mass="23524">MTSSAASSTAIESPDALARLNAAIMGERNPRGIPAAVFVDSVDSFMSTCGVSTIDPLVNALQQMYSKYKFMETSLQTSRETFKRKIPDTRKDLAIVRHVIAKRDAGEVLKTHFNVADNVYAKAEVDCSVGKVCIWLGAHVMVEYGYEEALDLLEKNVASATEKLAQIEDDLSFLRDAVITTEVNIARIFNYDVRRRRLEKDGKPAAEVDEDK</sequence>
<dbReference type="GO" id="GO:0006457">
    <property type="term" value="P:protein folding"/>
    <property type="evidence" value="ECO:0007669"/>
    <property type="project" value="UniProtKB-UniRule"/>
</dbReference>
<comment type="caution">
    <text evidence="5">The sequence shown here is derived from an EMBL/GenBank/DDBJ whole genome shotgun (WGS) entry which is preliminary data.</text>
</comment>
<dbReference type="PANTHER" id="PTHR12409">
    <property type="entry name" value="PREFOLDIN SUBUNIT 3"/>
    <property type="match status" value="1"/>
</dbReference>
<evidence type="ECO:0000256" key="3">
    <source>
        <dbReference type="PIRNR" id="PIRNR016396"/>
    </source>
</evidence>
<protein>
    <recommendedName>
        <fullName evidence="3">Prefoldin subunit 3</fullName>
    </recommendedName>
</protein>
<reference evidence="5" key="1">
    <citation type="submission" date="2022-12" db="EMBL/GenBank/DDBJ databases">
        <authorList>
            <person name="Webb A."/>
        </authorList>
    </citation>
    <scope>NUCLEOTIDE SEQUENCE</scope>
    <source>
        <strain evidence="5">Hp1</strain>
    </source>
</reference>
<dbReference type="PANTHER" id="PTHR12409:SF0">
    <property type="entry name" value="PREFOLDIN SUBUNIT 3"/>
    <property type="match status" value="1"/>
</dbReference>
<keyword evidence="4" id="KW-0175">Coiled coil</keyword>
<evidence type="ECO:0000313" key="6">
    <source>
        <dbReference type="Proteomes" id="UP001162031"/>
    </source>
</evidence>
<dbReference type="GO" id="GO:0007017">
    <property type="term" value="P:microtubule-based process"/>
    <property type="evidence" value="ECO:0007669"/>
    <property type="project" value="TreeGrafter"/>
</dbReference>
<evidence type="ECO:0000256" key="2">
    <source>
        <dbReference type="ARBA" id="ARBA00023186"/>
    </source>
</evidence>
<dbReference type="Gene3D" id="1.10.287.370">
    <property type="match status" value="1"/>
</dbReference>
<keyword evidence="6" id="KW-1185">Reference proteome</keyword>
<comment type="function">
    <text evidence="3">Binds specifically to cytosolic chaperonin (c-CPN) and transfers target proteins to it. Binds to nascent polypeptide chain and promotes folding in an environment in which there are many competing pathways for nonnative proteins.</text>
</comment>
<accession>A0AAV0UDR6</accession>
<feature type="coiled-coil region" evidence="4">
    <location>
        <begin position="150"/>
        <end position="177"/>
    </location>
</feature>
<comment type="subunit">
    <text evidence="3">Heterohexamer of two PFD-alpha type and four PFD-beta type subunits.</text>
</comment>
<dbReference type="AlphaFoldDB" id="A0AAV0UDR6"/>
<proteinExistence type="inferred from homology"/>
<dbReference type="GO" id="GO:0007021">
    <property type="term" value="P:tubulin complex assembly"/>
    <property type="evidence" value="ECO:0007669"/>
    <property type="project" value="TreeGrafter"/>
</dbReference>
<dbReference type="InterPro" id="IPR016655">
    <property type="entry name" value="PFD3"/>
</dbReference>
<dbReference type="EMBL" id="CANTFL010001244">
    <property type="protein sequence ID" value="CAI5734962.1"/>
    <property type="molecule type" value="Genomic_DNA"/>
</dbReference>
<comment type="similarity">
    <text evidence="1 3">Belongs to the prefoldin subunit alpha family.</text>
</comment>
<evidence type="ECO:0000313" key="5">
    <source>
        <dbReference type="EMBL" id="CAI5734962.1"/>
    </source>
</evidence>
<keyword evidence="2 3" id="KW-0143">Chaperone</keyword>
<evidence type="ECO:0000256" key="1">
    <source>
        <dbReference type="ARBA" id="ARBA00010048"/>
    </source>
</evidence>
<dbReference type="GO" id="GO:0015631">
    <property type="term" value="F:tubulin binding"/>
    <property type="evidence" value="ECO:0007669"/>
    <property type="project" value="TreeGrafter"/>
</dbReference>
<dbReference type="GO" id="GO:0016272">
    <property type="term" value="C:prefoldin complex"/>
    <property type="evidence" value="ECO:0007669"/>
    <property type="project" value="UniProtKB-UniRule"/>
</dbReference>
<dbReference type="SUPFAM" id="SSF46579">
    <property type="entry name" value="Prefoldin"/>
    <property type="match status" value="1"/>
</dbReference>
<dbReference type="InterPro" id="IPR004127">
    <property type="entry name" value="Prefoldin_subunit_alpha"/>
</dbReference>
<organism evidence="5 6">
    <name type="scientific">Hyaloperonospora brassicae</name>
    <name type="common">Brassica downy mildew</name>
    <name type="synonym">Peronospora brassicae</name>
    <dbReference type="NCBI Taxonomy" id="162125"/>
    <lineage>
        <taxon>Eukaryota</taxon>
        <taxon>Sar</taxon>
        <taxon>Stramenopiles</taxon>
        <taxon>Oomycota</taxon>
        <taxon>Peronosporomycetes</taxon>
        <taxon>Peronosporales</taxon>
        <taxon>Peronosporaceae</taxon>
        <taxon>Hyaloperonospora</taxon>
    </lineage>
</organism>
<evidence type="ECO:0000256" key="4">
    <source>
        <dbReference type="SAM" id="Coils"/>
    </source>
</evidence>
<dbReference type="FunFam" id="1.10.287.370:FF:000001">
    <property type="entry name" value="Prefoldin subunit 3"/>
    <property type="match status" value="1"/>
</dbReference>
<dbReference type="InterPro" id="IPR009053">
    <property type="entry name" value="Prefoldin"/>
</dbReference>
<dbReference type="GO" id="GO:0005737">
    <property type="term" value="C:cytoplasm"/>
    <property type="evidence" value="ECO:0007669"/>
    <property type="project" value="TreeGrafter"/>
</dbReference>
<dbReference type="Proteomes" id="UP001162031">
    <property type="component" value="Unassembled WGS sequence"/>
</dbReference>
<name>A0AAV0UDR6_HYABA</name>